<feature type="transmembrane region" description="Helical" evidence="1">
    <location>
        <begin position="397"/>
        <end position="415"/>
    </location>
</feature>
<feature type="transmembrane region" description="Helical" evidence="1">
    <location>
        <begin position="241"/>
        <end position="262"/>
    </location>
</feature>
<proteinExistence type="predicted"/>
<gene>
    <name evidence="2" type="ORF">ACFQGB_00250</name>
</gene>
<feature type="transmembrane region" description="Helical" evidence="1">
    <location>
        <begin position="347"/>
        <end position="366"/>
    </location>
</feature>
<evidence type="ECO:0000313" key="2">
    <source>
        <dbReference type="EMBL" id="MFC6951278.1"/>
    </source>
</evidence>
<protein>
    <submittedName>
        <fullName evidence="2">Uncharacterized protein</fullName>
    </submittedName>
</protein>
<feature type="transmembrane region" description="Helical" evidence="1">
    <location>
        <begin position="372"/>
        <end position="390"/>
    </location>
</feature>
<evidence type="ECO:0000256" key="1">
    <source>
        <dbReference type="SAM" id="Phobius"/>
    </source>
</evidence>
<feature type="transmembrane region" description="Helical" evidence="1">
    <location>
        <begin position="421"/>
        <end position="442"/>
    </location>
</feature>
<organism evidence="2 3">
    <name type="scientific">Halorubellus litoreus</name>
    <dbReference type="NCBI Taxonomy" id="755308"/>
    <lineage>
        <taxon>Archaea</taxon>
        <taxon>Methanobacteriati</taxon>
        <taxon>Methanobacteriota</taxon>
        <taxon>Stenosarchaea group</taxon>
        <taxon>Halobacteria</taxon>
        <taxon>Halobacteriales</taxon>
        <taxon>Halorubellaceae</taxon>
        <taxon>Halorubellus</taxon>
    </lineage>
</organism>
<accession>A0ABD5V8Z7</accession>
<dbReference type="RefSeq" id="WP_336348317.1">
    <property type="nucleotide sequence ID" value="NZ_JAZAQL010000001.1"/>
</dbReference>
<dbReference type="Proteomes" id="UP001596395">
    <property type="component" value="Unassembled WGS sequence"/>
</dbReference>
<keyword evidence="1" id="KW-1133">Transmembrane helix</keyword>
<comment type="caution">
    <text evidence="2">The sequence shown here is derived from an EMBL/GenBank/DDBJ whole genome shotgun (WGS) entry which is preliminary data.</text>
</comment>
<dbReference type="EMBL" id="JBHSXN010000001">
    <property type="protein sequence ID" value="MFC6951278.1"/>
    <property type="molecule type" value="Genomic_DNA"/>
</dbReference>
<reference evidence="2 3" key="1">
    <citation type="journal article" date="2019" name="Int. J. Syst. Evol. Microbiol.">
        <title>The Global Catalogue of Microorganisms (GCM) 10K type strain sequencing project: providing services to taxonomists for standard genome sequencing and annotation.</title>
        <authorList>
            <consortium name="The Broad Institute Genomics Platform"/>
            <consortium name="The Broad Institute Genome Sequencing Center for Infectious Disease"/>
            <person name="Wu L."/>
            <person name="Ma J."/>
        </authorList>
    </citation>
    <scope>NUCLEOTIDE SEQUENCE [LARGE SCALE GENOMIC DNA]</scope>
    <source>
        <strain evidence="2 3">GX26</strain>
    </source>
</reference>
<sequence>MTRRLVPVVAVVAVLALVVVAPAPAAGAHPPVPLCGGCTGGFEDAAADHGANATVQRSELTLRFHENGTATGEATLRVDERAANRFHENASLLDAVARDAFVTPERSERSHWVSGAVVQGVENVRAGIDDRTVTVRFALDDVARDGYGGVVYTDLFRRNGTVGGIDLQVDEATVLGPDDHVIVRAPDGWGGDAIRFVATDGSRFVGYGGYVAWAPDAGAASYVSAAASIWTSEASTEVPRVLSVSWIAGVLAGALAGLFALVAHRFDGPEWDDAAWSSPGRLAVGYAAATVAGLAVTYVALAWFGLGGLGMTVLATVPGVVVAAVLAGALAVVGGRVRRPVARLPTAVLYVLPVLAVGSFAAAVAAPGTAALWASSTSVLLLGALGVATTRGIRPTLAVAVAFALAPVCLAFPTLSPSNFAPPLGLAWVLVVALVGVPLFALGRRRGGTERRGSGEGPAATAD</sequence>
<feature type="transmembrane region" description="Helical" evidence="1">
    <location>
        <begin position="283"/>
        <end position="306"/>
    </location>
</feature>
<keyword evidence="1" id="KW-0472">Membrane</keyword>
<name>A0ABD5V8Z7_9EURY</name>
<dbReference type="AlphaFoldDB" id="A0ABD5V8Z7"/>
<keyword evidence="1" id="KW-0812">Transmembrane</keyword>
<feature type="transmembrane region" description="Helical" evidence="1">
    <location>
        <begin position="312"/>
        <end position="335"/>
    </location>
</feature>
<keyword evidence="3" id="KW-1185">Reference proteome</keyword>
<evidence type="ECO:0000313" key="3">
    <source>
        <dbReference type="Proteomes" id="UP001596395"/>
    </source>
</evidence>